<dbReference type="EMBL" id="JACEZS010000001">
    <property type="protein sequence ID" value="MBA5604374.1"/>
    <property type="molecule type" value="Genomic_DNA"/>
</dbReference>
<gene>
    <name evidence="1" type="ORF">H3H36_03240</name>
</gene>
<dbReference type="AlphaFoldDB" id="A0A7W2EE99"/>
<dbReference type="GO" id="GO:0016829">
    <property type="term" value="F:lyase activity"/>
    <property type="evidence" value="ECO:0007669"/>
    <property type="project" value="UniProtKB-KW"/>
</dbReference>
<proteinExistence type="predicted"/>
<keyword evidence="1" id="KW-0456">Lyase</keyword>
<evidence type="ECO:0000313" key="1">
    <source>
        <dbReference type="EMBL" id="MBA5604374.1"/>
    </source>
</evidence>
<organism evidence="1 2">
    <name type="scientific">Rugamonas fusca</name>
    <dbReference type="NCBI Taxonomy" id="2758568"/>
    <lineage>
        <taxon>Bacteria</taxon>
        <taxon>Pseudomonadati</taxon>
        <taxon>Pseudomonadota</taxon>
        <taxon>Betaproteobacteria</taxon>
        <taxon>Burkholderiales</taxon>
        <taxon>Oxalobacteraceae</taxon>
        <taxon>Telluria group</taxon>
        <taxon>Rugamonas</taxon>
    </lineage>
</organism>
<dbReference type="Proteomes" id="UP000566711">
    <property type="component" value="Unassembled WGS sequence"/>
</dbReference>
<sequence>MTGPDLLRRHAGRLDTEVGACYPGSHAIFRGHDLHRDLRALDWVDLYVFGITGRRLAPAQVAMLHAIWVCTSYPDARLWNNRVAALAGSARSSANLGIVAALALSEATVYGGQAGMRAIAFLQATRQAVEDGAALAPLVLAEARARRVYGYGRPIHATDERLPWIMELAREHGLDGGAHVQLAFDVEKVLLPHYPQLRMNYAALHAALIADMGLSAREYQLLRIPTFLAGMPPCLVEAAEKPEGVLFATPCEGVAYAGLARRDWPGAGN</sequence>
<evidence type="ECO:0000313" key="2">
    <source>
        <dbReference type="Proteomes" id="UP000566711"/>
    </source>
</evidence>
<dbReference type="InterPro" id="IPR036969">
    <property type="entry name" value="Citrate_synthase_sf"/>
</dbReference>
<name>A0A7W2EE99_9BURK</name>
<dbReference type="SUPFAM" id="SSF48256">
    <property type="entry name" value="Citrate synthase"/>
    <property type="match status" value="1"/>
</dbReference>
<dbReference type="RefSeq" id="WP_182213892.1">
    <property type="nucleotide sequence ID" value="NZ_JACEZS010000001.1"/>
</dbReference>
<reference evidence="1 2" key="1">
    <citation type="submission" date="2020-07" db="EMBL/GenBank/DDBJ databases">
        <title>Novel species isolated from subtropical streams in China.</title>
        <authorList>
            <person name="Lu H."/>
        </authorList>
    </citation>
    <scope>NUCLEOTIDE SEQUENCE [LARGE SCALE GENOMIC DNA]</scope>
    <source>
        <strain evidence="1 2">FT3S</strain>
    </source>
</reference>
<accession>A0A7W2EE99</accession>
<protein>
    <submittedName>
        <fullName evidence="1">Citryl-CoA lyase</fullName>
    </submittedName>
</protein>
<keyword evidence="2" id="KW-1185">Reference proteome</keyword>
<comment type="caution">
    <text evidence="1">The sequence shown here is derived from an EMBL/GenBank/DDBJ whole genome shotgun (WGS) entry which is preliminary data.</text>
</comment>
<dbReference type="GO" id="GO:0046912">
    <property type="term" value="F:acyltransferase activity, acyl groups converted into alkyl on transfer"/>
    <property type="evidence" value="ECO:0007669"/>
    <property type="project" value="InterPro"/>
</dbReference>